<protein>
    <recommendedName>
        <fullName evidence="1">ATPase AAA-type core domain-containing protein</fullName>
    </recommendedName>
</protein>
<evidence type="ECO:0000313" key="2">
    <source>
        <dbReference type="EMBL" id="PUA31941.1"/>
    </source>
</evidence>
<dbReference type="Pfam" id="PF13304">
    <property type="entry name" value="AAA_21"/>
    <property type="match status" value="2"/>
</dbReference>
<dbReference type="PANTHER" id="PTHR32182">
    <property type="entry name" value="DNA REPLICATION AND REPAIR PROTEIN RECF"/>
    <property type="match status" value="1"/>
</dbReference>
<evidence type="ECO:0000313" key="3">
    <source>
        <dbReference type="Proteomes" id="UP000244093"/>
    </source>
</evidence>
<dbReference type="SUPFAM" id="SSF52540">
    <property type="entry name" value="P-loop containing nucleoside triphosphate hydrolases"/>
    <property type="match status" value="1"/>
</dbReference>
<dbReference type="GO" id="GO:0005524">
    <property type="term" value="F:ATP binding"/>
    <property type="evidence" value="ECO:0007669"/>
    <property type="project" value="InterPro"/>
</dbReference>
<dbReference type="PIRSF" id="PIRSF029347">
    <property type="entry name" value="RecF"/>
    <property type="match status" value="1"/>
</dbReference>
<dbReference type="GO" id="GO:0000731">
    <property type="term" value="P:DNA synthesis involved in DNA repair"/>
    <property type="evidence" value="ECO:0007669"/>
    <property type="project" value="TreeGrafter"/>
</dbReference>
<dbReference type="Gene3D" id="3.40.50.300">
    <property type="entry name" value="P-loop containing nucleotide triphosphate hydrolases"/>
    <property type="match status" value="2"/>
</dbReference>
<dbReference type="InterPro" id="IPR003959">
    <property type="entry name" value="ATPase_AAA_core"/>
</dbReference>
<proteinExistence type="predicted"/>
<feature type="domain" description="ATPase AAA-type core" evidence="1">
    <location>
        <begin position="35"/>
        <end position="128"/>
    </location>
</feature>
<dbReference type="GO" id="GO:0016887">
    <property type="term" value="F:ATP hydrolysis activity"/>
    <property type="evidence" value="ECO:0007669"/>
    <property type="project" value="InterPro"/>
</dbReference>
<sequence>MRDFYSTSESSVRLKKLCIKNFLSIKEACIELGKLNVLIGPNASGKSNVLKALRLLRNHVTVGLPTPDEDSPNEIPFGDLVHSFNIYETIEVKTTLELKGEEASYELRLLKDRYEEVIKKGGEVLYECSGKVSTARYRSRDGVIKEVGLGISKDVTVVLRSPEGGVKKVLLSLYASPLTIPPIDVDESIHVIIEFLRRVGVFGFNPASVRLSSNVSAEPVVKYSGANLARYLLHLYLERRRDFTRVEDVVRGLVPEVEEVIPHIEGNVVEVWLKSRDLTLPLRPGGISDGTIRLLAIAFILNAGFNVVAVEEPENHVHPNLLEALVDLARKAPSQVIFTTQSPHLLDYVNPEEVFIVGKVGSETKVKKLIEGSEAEVVRKFLKEGGTLGEAWYSRFFGDVE</sequence>
<organism evidence="2 3">
    <name type="scientific">Zestosphaera tikiterensis</name>
    <dbReference type="NCBI Taxonomy" id="1973259"/>
    <lineage>
        <taxon>Archaea</taxon>
        <taxon>Thermoproteota</taxon>
        <taxon>Thermoprotei</taxon>
        <taxon>Desulfurococcales</taxon>
        <taxon>Desulfurococcaceae</taxon>
        <taxon>Zestosphaera</taxon>
    </lineage>
</organism>
<dbReference type="GO" id="GO:0006302">
    <property type="term" value="P:double-strand break repair"/>
    <property type="evidence" value="ECO:0007669"/>
    <property type="project" value="TreeGrafter"/>
</dbReference>
<feature type="domain" description="ATPase AAA-type core" evidence="1">
    <location>
        <begin position="227"/>
        <end position="347"/>
    </location>
</feature>
<evidence type="ECO:0000259" key="1">
    <source>
        <dbReference type="Pfam" id="PF13304"/>
    </source>
</evidence>
<dbReference type="EMBL" id="NBVN01000005">
    <property type="protein sequence ID" value="PUA31941.1"/>
    <property type="molecule type" value="Genomic_DNA"/>
</dbReference>
<dbReference type="PANTHER" id="PTHR32182:SF22">
    <property type="entry name" value="ATP-DEPENDENT ENDONUCLEASE, OLD FAMILY-RELATED"/>
    <property type="match status" value="1"/>
</dbReference>
<dbReference type="AlphaFoldDB" id="A0A2R7Y319"/>
<reference evidence="2 3" key="1">
    <citation type="journal article" date="2018" name="Syst. Appl. Microbiol.">
        <title>A new symbiotic nanoarchaeote (Candidatus Nanoclepta minutus) and its host (Zestosphaera tikiterensis gen. nov., sp. nov.) from a New Zealand hot spring.</title>
        <authorList>
            <person name="St John E."/>
            <person name="Liu Y."/>
            <person name="Podar M."/>
            <person name="Stott M.B."/>
            <person name="Meneghin J."/>
            <person name="Chen Z."/>
            <person name="Lagutin K."/>
            <person name="Mitchell K."/>
            <person name="Reysenbach A.L."/>
        </authorList>
    </citation>
    <scope>NUCLEOTIDE SEQUENCE [LARGE SCALE GENOMIC DNA]</scope>
    <source>
        <strain evidence="2">NZ3</strain>
    </source>
</reference>
<name>A0A2R7Y319_9CREN</name>
<accession>A0A2R7Y319</accession>
<comment type="caution">
    <text evidence="2">The sequence shown here is derived from an EMBL/GenBank/DDBJ whole genome shotgun (WGS) entry which is preliminary data.</text>
</comment>
<dbReference type="InterPro" id="IPR014555">
    <property type="entry name" value="RecF-like"/>
</dbReference>
<dbReference type="InterPro" id="IPR027417">
    <property type="entry name" value="P-loop_NTPase"/>
</dbReference>
<dbReference type="Proteomes" id="UP000244093">
    <property type="component" value="Unassembled WGS sequence"/>
</dbReference>
<gene>
    <name evidence="2" type="ORF">B7O98_08115</name>
</gene>